<comment type="caution">
    <text evidence="1">The sequence shown here is derived from an EMBL/GenBank/DDBJ whole genome shotgun (WGS) entry which is preliminary data.</text>
</comment>
<reference evidence="2" key="1">
    <citation type="journal article" date="2020" name="Nat. Commun.">
        <title>Genome assembly of wild tea tree DASZ reveals pedigree and selection history of tea varieties.</title>
        <authorList>
            <person name="Zhang W."/>
            <person name="Zhang Y."/>
            <person name="Qiu H."/>
            <person name="Guo Y."/>
            <person name="Wan H."/>
            <person name="Zhang X."/>
            <person name="Scossa F."/>
            <person name="Alseekh S."/>
            <person name="Zhang Q."/>
            <person name="Wang P."/>
            <person name="Xu L."/>
            <person name="Schmidt M.H."/>
            <person name="Jia X."/>
            <person name="Li D."/>
            <person name="Zhu A."/>
            <person name="Guo F."/>
            <person name="Chen W."/>
            <person name="Ni D."/>
            <person name="Usadel B."/>
            <person name="Fernie A.R."/>
            <person name="Wen W."/>
        </authorList>
    </citation>
    <scope>NUCLEOTIDE SEQUENCE [LARGE SCALE GENOMIC DNA]</scope>
    <source>
        <strain evidence="2">cv. G240</strain>
    </source>
</reference>
<dbReference type="Proteomes" id="UP000593564">
    <property type="component" value="Unassembled WGS sequence"/>
</dbReference>
<dbReference type="AlphaFoldDB" id="A0A7J7I6Q7"/>
<dbReference type="PROSITE" id="PS00962">
    <property type="entry name" value="RIBOSOMAL_S2_1"/>
    <property type="match status" value="1"/>
</dbReference>
<dbReference type="GO" id="GO:0005840">
    <property type="term" value="C:ribosome"/>
    <property type="evidence" value="ECO:0007669"/>
    <property type="project" value="InterPro"/>
</dbReference>
<dbReference type="GO" id="GO:0006412">
    <property type="term" value="P:translation"/>
    <property type="evidence" value="ECO:0007669"/>
    <property type="project" value="InterPro"/>
</dbReference>
<evidence type="ECO:0000313" key="1">
    <source>
        <dbReference type="EMBL" id="KAF5960703.1"/>
    </source>
</evidence>
<gene>
    <name evidence="1" type="ORF">HYC85_001912</name>
</gene>
<dbReference type="GO" id="GO:0003735">
    <property type="term" value="F:structural constituent of ribosome"/>
    <property type="evidence" value="ECO:0007669"/>
    <property type="project" value="InterPro"/>
</dbReference>
<dbReference type="InterPro" id="IPR018130">
    <property type="entry name" value="Ribosomal_uS2_CS"/>
</dbReference>
<protein>
    <submittedName>
        <fullName evidence="1">Uncharacterized protein</fullName>
    </submittedName>
</protein>
<reference evidence="1 2" key="2">
    <citation type="submission" date="2020-07" db="EMBL/GenBank/DDBJ databases">
        <title>Genome assembly of wild tea tree DASZ reveals pedigree and selection history of tea varieties.</title>
        <authorList>
            <person name="Zhang W."/>
        </authorList>
    </citation>
    <scope>NUCLEOTIDE SEQUENCE [LARGE SCALE GENOMIC DNA]</scope>
    <source>
        <strain evidence="2">cv. G240</strain>
        <tissue evidence="1">Leaf</tissue>
    </source>
</reference>
<proteinExistence type="predicted"/>
<accession>A0A7J7I6Q7</accession>
<sequence>MALSGFTCPAPVAKTPAGLSPSIIGLPEWSVISAVVMIADLIAAGVHVG</sequence>
<name>A0A7J7I6Q7_CAMSI</name>
<keyword evidence="2" id="KW-1185">Reference proteome</keyword>
<organism evidence="1 2">
    <name type="scientific">Camellia sinensis</name>
    <name type="common">Tea plant</name>
    <name type="synonym">Thea sinensis</name>
    <dbReference type="NCBI Taxonomy" id="4442"/>
    <lineage>
        <taxon>Eukaryota</taxon>
        <taxon>Viridiplantae</taxon>
        <taxon>Streptophyta</taxon>
        <taxon>Embryophyta</taxon>
        <taxon>Tracheophyta</taxon>
        <taxon>Spermatophyta</taxon>
        <taxon>Magnoliopsida</taxon>
        <taxon>eudicotyledons</taxon>
        <taxon>Gunneridae</taxon>
        <taxon>Pentapetalae</taxon>
        <taxon>asterids</taxon>
        <taxon>Ericales</taxon>
        <taxon>Theaceae</taxon>
        <taxon>Camellia</taxon>
    </lineage>
</organism>
<dbReference type="EMBL" id="JACBKZ010000001">
    <property type="protein sequence ID" value="KAF5960703.1"/>
    <property type="molecule type" value="Genomic_DNA"/>
</dbReference>
<evidence type="ECO:0000313" key="2">
    <source>
        <dbReference type="Proteomes" id="UP000593564"/>
    </source>
</evidence>